<dbReference type="RefSeq" id="WP_014083806.1">
    <property type="nucleotide sequence ID" value="NC_016001.1"/>
</dbReference>
<sequence length="351" mass="40918">MSKIFTSIFILSSLISFGQNSAIDDLWKLYNSQDLKSVIEQAKPLLENDPNNIDLNLLMGRSYTDQTDYKNAIPYLESTVKNDNNNSWCKAWALGYLGTCYFMLQDYANSKKTTKECFDLNVTKNVTQYAYKRILLFGFDDFYKNWKIVESDSFRFHFQNMSDSDIKSYVSSREETFLKINQFFNSKLPKKIDFFVWESREDAKNLLKANLGFADPGFCIVHSHYQQTKGHEMTHVISNYSTKIINKTGLINEGTAVCFDQTNQNKEQIVKDWIKANDKKISIGEIWVNWKNYPEDLTYPLSGLFVKELLDKFGKEKFIEFFGNQTYENAKLVFGDSLDKVIKDFENKMNT</sequence>
<dbReference type="KEGG" id="fbr:FBFL15_1255"/>
<proteinExistence type="predicted"/>
<name>G2Z0E8_FLABF</name>
<evidence type="ECO:0000313" key="2">
    <source>
        <dbReference type="Proteomes" id="UP000009186"/>
    </source>
</evidence>
<dbReference type="EMBL" id="FQ859183">
    <property type="protein sequence ID" value="CCB69339.1"/>
    <property type="molecule type" value="Genomic_DNA"/>
</dbReference>
<gene>
    <name evidence="1" type="ordered locus">FBFL15_1255</name>
</gene>
<dbReference type="Gene3D" id="1.25.40.10">
    <property type="entry name" value="Tetratricopeptide repeat domain"/>
    <property type="match status" value="1"/>
</dbReference>
<accession>G2Z0E8</accession>
<dbReference type="STRING" id="1034807.FBFL15_1255"/>
<evidence type="ECO:0000313" key="1">
    <source>
        <dbReference type="EMBL" id="CCB69339.1"/>
    </source>
</evidence>
<dbReference type="eggNOG" id="ENOG5033KJ5">
    <property type="taxonomic scope" value="Bacteria"/>
</dbReference>
<dbReference type="HOGENOM" id="CLU_789294_0_0_10"/>
<keyword evidence="2" id="KW-1185">Reference proteome</keyword>
<organism evidence="1 2">
    <name type="scientific">Flavobacterium branchiophilum (strain FL-15)</name>
    <dbReference type="NCBI Taxonomy" id="1034807"/>
    <lineage>
        <taxon>Bacteria</taxon>
        <taxon>Pseudomonadati</taxon>
        <taxon>Bacteroidota</taxon>
        <taxon>Flavobacteriia</taxon>
        <taxon>Flavobacteriales</taxon>
        <taxon>Flavobacteriaceae</taxon>
        <taxon>Flavobacterium</taxon>
    </lineage>
</organism>
<dbReference type="InterPro" id="IPR011990">
    <property type="entry name" value="TPR-like_helical_dom_sf"/>
</dbReference>
<dbReference type="SUPFAM" id="SSF48452">
    <property type="entry name" value="TPR-like"/>
    <property type="match status" value="1"/>
</dbReference>
<protein>
    <submittedName>
        <fullName evidence="1">Uncharacterized protein</fullName>
    </submittedName>
</protein>
<dbReference type="Proteomes" id="UP000009186">
    <property type="component" value="Chromosome"/>
</dbReference>
<dbReference type="AlphaFoldDB" id="G2Z0E8"/>
<reference evidence="1 2" key="1">
    <citation type="journal article" date="2011" name="Appl. Environ. Microbiol.">
        <title>Complete genome sequence of the fish pathogen Flavobacterium branchiophilum.</title>
        <authorList>
            <consortium name="1:IP"/>
            <consortium name="Microbial Evolutionary Genomics,F-75015 Paris"/>
            <consortium name="France 2:CNRS"/>
            <consortium name="URA2171"/>
            <consortium name="F-75015 Paris,France 3:Unite de Virologie et Immunologie Mol."/>
            <consortium name="INRA,78352 Jouy en Josas Cedex"/>
            <consortium name="France. 4:Unite de Mathemathique"/>
            <consortium name="Informatique et Genome,INRA"/>
            <consortium name="78352 Jouy en Josas Cedex"/>
            <consortium name="France. 5:CEA/Genoscope"/>
            <consortium name="Evry"/>
            <consortium name="France"/>
            <person name="Touchon M."/>
            <person name="Barbier P."/>
            <person name="Bernardet J.F."/>
            <person name="Loux V."/>
            <person name="Vacherie B."/>
            <person name="Barbe V."/>
            <person name="Rocha E.P."/>
            <person name="Duchaud E."/>
        </authorList>
    </citation>
    <scope>NUCLEOTIDE SEQUENCE [LARGE SCALE GENOMIC DNA]</scope>
    <source>
        <strain evidence="1 2">FL-15</strain>
    </source>
</reference>